<reference evidence="1" key="4">
    <citation type="submission" date="2019-03" db="UniProtKB">
        <authorList>
            <consortium name="EnsemblPlants"/>
        </authorList>
    </citation>
    <scope>IDENTIFICATION</scope>
</reference>
<sequence>PGGGRALREYAAAQPSVLPWRAPVVGALVVGSRVGWFHTGAPILLCHQSLNSALSSCPAPAAKMMATPRTQQPHGMKLAEMKKAAVVGRRRLPGSWRTCTSCGYWTTATFSGSENCWATRINR</sequence>
<reference evidence="1" key="3">
    <citation type="journal article" date="2017" name="Nature">
        <title>Genome sequence of the progenitor of the wheat D genome Aegilops tauschii.</title>
        <authorList>
            <person name="Luo M.C."/>
            <person name="Gu Y.Q."/>
            <person name="Puiu D."/>
            <person name="Wang H."/>
            <person name="Twardziok S.O."/>
            <person name="Deal K.R."/>
            <person name="Huo N."/>
            <person name="Zhu T."/>
            <person name="Wang L."/>
            <person name="Wang Y."/>
            <person name="McGuire P.E."/>
            <person name="Liu S."/>
            <person name="Long H."/>
            <person name="Ramasamy R.K."/>
            <person name="Rodriguez J.C."/>
            <person name="Van S.L."/>
            <person name="Yuan L."/>
            <person name="Wang Z."/>
            <person name="Xia Z."/>
            <person name="Xiao L."/>
            <person name="Anderson O.D."/>
            <person name="Ouyang S."/>
            <person name="Liang Y."/>
            <person name="Zimin A.V."/>
            <person name="Pertea G."/>
            <person name="Qi P."/>
            <person name="Bennetzen J.L."/>
            <person name="Dai X."/>
            <person name="Dawson M.W."/>
            <person name="Muller H.G."/>
            <person name="Kugler K."/>
            <person name="Rivarola-Duarte L."/>
            <person name="Spannagl M."/>
            <person name="Mayer K.F.X."/>
            <person name="Lu F.H."/>
            <person name="Bevan M.W."/>
            <person name="Leroy P."/>
            <person name="Li P."/>
            <person name="You F.M."/>
            <person name="Sun Q."/>
            <person name="Liu Z."/>
            <person name="Lyons E."/>
            <person name="Wicker T."/>
            <person name="Salzberg S.L."/>
            <person name="Devos K.M."/>
            <person name="Dvorak J."/>
        </authorList>
    </citation>
    <scope>NUCLEOTIDE SEQUENCE [LARGE SCALE GENOMIC DNA]</scope>
    <source>
        <strain evidence="1">cv. AL8/78</strain>
    </source>
</reference>
<evidence type="ECO:0000313" key="2">
    <source>
        <dbReference type="Proteomes" id="UP000015105"/>
    </source>
</evidence>
<dbReference type="EnsemblPlants" id="AET2Gv20801100.2">
    <property type="protein sequence ID" value="AET2Gv20801100.2"/>
    <property type="gene ID" value="AET2Gv20801100"/>
</dbReference>
<protein>
    <submittedName>
        <fullName evidence="1">Uncharacterized protein</fullName>
    </submittedName>
</protein>
<dbReference type="Gramene" id="AET2Gv20801100.2">
    <property type="protein sequence ID" value="AET2Gv20801100.2"/>
    <property type="gene ID" value="AET2Gv20801100"/>
</dbReference>
<dbReference type="STRING" id="200361.A0A453CBK8"/>
<organism evidence="1 2">
    <name type="scientific">Aegilops tauschii subsp. strangulata</name>
    <name type="common">Goatgrass</name>
    <dbReference type="NCBI Taxonomy" id="200361"/>
    <lineage>
        <taxon>Eukaryota</taxon>
        <taxon>Viridiplantae</taxon>
        <taxon>Streptophyta</taxon>
        <taxon>Embryophyta</taxon>
        <taxon>Tracheophyta</taxon>
        <taxon>Spermatophyta</taxon>
        <taxon>Magnoliopsida</taxon>
        <taxon>Liliopsida</taxon>
        <taxon>Poales</taxon>
        <taxon>Poaceae</taxon>
        <taxon>BOP clade</taxon>
        <taxon>Pooideae</taxon>
        <taxon>Triticodae</taxon>
        <taxon>Triticeae</taxon>
        <taxon>Triticinae</taxon>
        <taxon>Aegilops</taxon>
    </lineage>
</organism>
<keyword evidence="2" id="KW-1185">Reference proteome</keyword>
<reference evidence="1" key="5">
    <citation type="journal article" date="2021" name="G3 (Bethesda)">
        <title>Aegilops tauschii genome assembly Aet v5.0 features greater sequence contiguity and improved annotation.</title>
        <authorList>
            <person name="Wang L."/>
            <person name="Zhu T."/>
            <person name="Rodriguez J.C."/>
            <person name="Deal K.R."/>
            <person name="Dubcovsky J."/>
            <person name="McGuire P.E."/>
            <person name="Lux T."/>
            <person name="Spannagl M."/>
            <person name="Mayer K.F.X."/>
            <person name="Baldrich P."/>
            <person name="Meyers B.C."/>
            <person name="Huo N."/>
            <person name="Gu Y.Q."/>
            <person name="Zhou H."/>
            <person name="Devos K.M."/>
            <person name="Bennetzen J.L."/>
            <person name="Unver T."/>
            <person name="Budak H."/>
            <person name="Gulick P.J."/>
            <person name="Galiba G."/>
            <person name="Kalapos B."/>
            <person name="Nelson D.R."/>
            <person name="Li P."/>
            <person name="You F.M."/>
            <person name="Luo M.C."/>
            <person name="Dvorak J."/>
        </authorList>
    </citation>
    <scope>NUCLEOTIDE SEQUENCE [LARGE SCALE GENOMIC DNA]</scope>
    <source>
        <strain evidence="1">cv. AL8/78</strain>
    </source>
</reference>
<reference evidence="2" key="2">
    <citation type="journal article" date="2017" name="Nat. Plants">
        <title>The Aegilops tauschii genome reveals multiple impacts of transposons.</title>
        <authorList>
            <person name="Zhao G."/>
            <person name="Zou C."/>
            <person name="Li K."/>
            <person name="Wang K."/>
            <person name="Li T."/>
            <person name="Gao L."/>
            <person name="Zhang X."/>
            <person name="Wang H."/>
            <person name="Yang Z."/>
            <person name="Liu X."/>
            <person name="Jiang W."/>
            <person name="Mao L."/>
            <person name="Kong X."/>
            <person name="Jiao Y."/>
            <person name="Jia J."/>
        </authorList>
    </citation>
    <scope>NUCLEOTIDE SEQUENCE [LARGE SCALE GENOMIC DNA]</scope>
    <source>
        <strain evidence="2">cv. AL8/78</strain>
    </source>
</reference>
<name>A0A453CBK8_AEGTS</name>
<evidence type="ECO:0000313" key="1">
    <source>
        <dbReference type="EnsemblPlants" id="AET2Gv20801100.2"/>
    </source>
</evidence>
<reference evidence="2" key="1">
    <citation type="journal article" date="2014" name="Science">
        <title>Ancient hybridizations among the ancestral genomes of bread wheat.</title>
        <authorList>
            <consortium name="International Wheat Genome Sequencing Consortium,"/>
            <person name="Marcussen T."/>
            <person name="Sandve S.R."/>
            <person name="Heier L."/>
            <person name="Spannagl M."/>
            <person name="Pfeifer M."/>
            <person name="Jakobsen K.S."/>
            <person name="Wulff B.B."/>
            <person name="Steuernagel B."/>
            <person name="Mayer K.F."/>
            <person name="Olsen O.A."/>
        </authorList>
    </citation>
    <scope>NUCLEOTIDE SEQUENCE [LARGE SCALE GENOMIC DNA]</scope>
    <source>
        <strain evidence="2">cv. AL8/78</strain>
    </source>
</reference>
<proteinExistence type="predicted"/>
<accession>A0A453CBK8</accession>
<dbReference type="AlphaFoldDB" id="A0A453CBK8"/>
<dbReference type="Proteomes" id="UP000015105">
    <property type="component" value="Chromosome 2D"/>
</dbReference>